<reference evidence="1 2" key="1">
    <citation type="journal article" date="2013" name="Genome Announc.">
        <title>Draft Genome Sequence of Rhizobium mesoamericanum STM3625, a Nitrogen-Fixing Symbiont of Mimosa pudica Isolated in French Guiana (South America).</title>
        <authorList>
            <person name="Moulin L."/>
            <person name="Mornico D."/>
            <person name="Melkonian R."/>
            <person name="Klonowska A."/>
        </authorList>
    </citation>
    <scope>NUCLEOTIDE SEQUENCE [LARGE SCALE GENOMIC DNA]</scope>
    <source>
        <strain evidence="1 2">STM3625</strain>
    </source>
</reference>
<proteinExistence type="predicted"/>
<dbReference type="EMBL" id="CANI01000003">
    <property type="protein sequence ID" value="CCM74290.1"/>
    <property type="molecule type" value="Genomic_DNA"/>
</dbReference>
<evidence type="ECO:0008006" key="3">
    <source>
        <dbReference type="Google" id="ProtNLM"/>
    </source>
</evidence>
<dbReference type="RefSeq" id="WP_007529820.1">
    <property type="nucleotide sequence ID" value="NZ_HF536772.1"/>
</dbReference>
<protein>
    <recommendedName>
        <fullName evidence="3">HD domain-containing protein</fullName>
    </recommendedName>
</protein>
<dbReference type="HOGENOM" id="CLU_109398_3_0_5"/>
<dbReference type="Proteomes" id="UP000009319">
    <property type="component" value="Unassembled WGS sequence"/>
</dbReference>
<dbReference type="Gene3D" id="1.10.3210.10">
    <property type="entry name" value="Hypothetical protein af1432"/>
    <property type="match status" value="1"/>
</dbReference>
<evidence type="ECO:0000313" key="2">
    <source>
        <dbReference type="Proteomes" id="UP000009319"/>
    </source>
</evidence>
<dbReference type="SUPFAM" id="SSF109604">
    <property type="entry name" value="HD-domain/PDEase-like"/>
    <property type="match status" value="1"/>
</dbReference>
<dbReference type="eggNOG" id="COG0317">
    <property type="taxonomic scope" value="Bacteria"/>
</dbReference>
<comment type="caution">
    <text evidence="1">The sequence shown here is derived from an EMBL/GenBank/DDBJ whole genome shotgun (WGS) entry which is preliminary data.</text>
</comment>
<keyword evidence="2" id="KW-1185">Reference proteome</keyword>
<name>K0PSD9_9HYPH</name>
<dbReference type="AlphaFoldDB" id="K0PSD9"/>
<gene>
    <name evidence="1" type="ORF">BN77_1410</name>
</gene>
<evidence type="ECO:0000313" key="1">
    <source>
        <dbReference type="EMBL" id="CCM74290.1"/>
    </source>
</evidence>
<organism evidence="1 2">
    <name type="scientific">Rhizobium mesoamericanum STM3625</name>
    <dbReference type="NCBI Taxonomy" id="1211777"/>
    <lineage>
        <taxon>Bacteria</taxon>
        <taxon>Pseudomonadati</taxon>
        <taxon>Pseudomonadota</taxon>
        <taxon>Alphaproteobacteria</taxon>
        <taxon>Hyphomicrobiales</taxon>
        <taxon>Rhizobiaceae</taxon>
        <taxon>Rhizobium/Agrobacterium group</taxon>
        <taxon>Rhizobium</taxon>
    </lineage>
</organism>
<accession>K0PSD9</accession>
<sequence length="152" mass="16841">MTAGGRESTNEHDDQLDLLHAAKIAGRAHAGQTDKAGGPYFLHCKRVADAVEDEDERVVAYLHDVVEKGPGWTLDRLREEGFSSTIIEAVDALTRRPEESDDEFIMRALSNPLARPVKVADLRDNLAQAKSIGSDTSKYEKGLKIVERRRDA</sequence>
<dbReference type="STRING" id="1211777.BN77_1410"/>